<evidence type="ECO:0000259" key="1">
    <source>
        <dbReference type="SMART" id="SM00860"/>
    </source>
</evidence>
<keyword evidence="3" id="KW-1185">Reference proteome</keyword>
<evidence type="ECO:0000313" key="2">
    <source>
        <dbReference type="EMBL" id="OQP49782.1"/>
    </source>
</evidence>
<reference evidence="3" key="1">
    <citation type="submission" date="2016-04" db="EMBL/GenBank/DDBJ databases">
        <authorList>
            <person name="Chen L."/>
            <person name="Zhuang W."/>
            <person name="Wang G."/>
        </authorList>
    </citation>
    <scope>NUCLEOTIDE SEQUENCE [LARGE SCALE GENOMIC DNA]</scope>
    <source>
        <strain evidence="3">17621</strain>
    </source>
</reference>
<dbReference type="STRING" id="354355.SAMN05660816_05785"/>
<dbReference type="RefSeq" id="WP_081200129.1">
    <property type="nucleotide sequence ID" value="NZ_FOCZ01000015.1"/>
</dbReference>
<accession>A0A1V9EUS5</accession>
<gene>
    <name evidence="2" type="ORF">A4H97_28240</name>
</gene>
<dbReference type="EMBL" id="LVXG01000013">
    <property type="protein sequence ID" value="OQP49782.1"/>
    <property type="molecule type" value="Genomic_DNA"/>
</dbReference>
<proteinExistence type="predicted"/>
<evidence type="ECO:0000313" key="3">
    <source>
        <dbReference type="Proteomes" id="UP000192610"/>
    </source>
</evidence>
<sequence length="310" mass="35396">MSLPKEILEIFYKTLSGELPVLEFEEWLYANHQLEAMMTPDDYLDLIAYGYKGQGALPGLHELLRKHVDERELAFRTHVQKKYAQGYRPTLIKTPFDEQLQRIKEKLVTAAQADKNCMAYGAELHEYMLSVPVTEEEAAAFERRYSIQLPADYRAFLLVVGNGGVEFEESYGILGAGPYNGLYPLDYENDKSKDYLKYDCVIDPDMTIEQWELLAQFKNKQGKISPEAYRQEAHKVFGGVLPLGSQGCSYIHALVVKGPYAGRVVNLDYNYIVPPLFAPTATFLDWYEGWLDEVINGTLLKRDAPFYGFP</sequence>
<dbReference type="InterPro" id="IPR037883">
    <property type="entry name" value="Knr4/Smi1-like_sf"/>
</dbReference>
<dbReference type="Pfam" id="PF09346">
    <property type="entry name" value="SMI1_KNR4"/>
    <property type="match status" value="1"/>
</dbReference>
<dbReference type="Gene3D" id="3.40.1580.10">
    <property type="entry name" value="SMI1/KNR4-like"/>
    <property type="match status" value="1"/>
</dbReference>
<dbReference type="SMART" id="SM00860">
    <property type="entry name" value="SMI1_KNR4"/>
    <property type="match status" value="1"/>
</dbReference>
<dbReference type="InterPro" id="IPR018958">
    <property type="entry name" value="Knr4/Smi1-like_dom"/>
</dbReference>
<feature type="domain" description="Knr4/Smi1-like" evidence="1">
    <location>
        <begin position="132"/>
        <end position="289"/>
    </location>
</feature>
<comment type="caution">
    <text evidence="2">The sequence shown here is derived from an EMBL/GenBank/DDBJ whole genome shotgun (WGS) entry which is preliminary data.</text>
</comment>
<dbReference type="Proteomes" id="UP000192610">
    <property type="component" value="Unassembled WGS sequence"/>
</dbReference>
<organism evidence="2 3">
    <name type="scientific">Niastella yeongjuensis</name>
    <dbReference type="NCBI Taxonomy" id="354355"/>
    <lineage>
        <taxon>Bacteria</taxon>
        <taxon>Pseudomonadati</taxon>
        <taxon>Bacteroidota</taxon>
        <taxon>Chitinophagia</taxon>
        <taxon>Chitinophagales</taxon>
        <taxon>Chitinophagaceae</taxon>
        <taxon>Niastella</taxon>
    </lineage>
</organism>
<dbReference type="AlphaFoldDB" id="A0A1V9EUS5"/>
<dbReference type="SUPFAM" id="SSF160631">
    <property type="entry name" value="SMI1/KNR4-like"/>
    <property type="match status" value="1"/>
</dbReference>
<dbReference type="OrthoDB" id="1190024at2"/>
<protein>
    <recommendedName>
        <fullName evidence="1">Knr4/Smi1-like domain-containing protein</fullName>
    </recommendedName>
</protein>
<name>A0A1V9EUS5_9BACT</name>